<comment type="subcellular location">
    <subcellularLocation>
        <location evidence="1">Nucleus</location>
    </subcellularLocation>
</comment>
<organism evidence="7">
    <name type="scientific">Chaetoceros debilis</name>
    <dbReference type="NCBI Taxonomy" id="122233"/>
    <lineage>
        <taxon>Eukaryota</taxon>
        <taxon>Sar</taxon>
        <taxon>Stramenopiles</taxon>
        <taxon>Ochrophyta</taxon>
        <taxon>Bacillariophyta</taxon>
        <taxon>Coscinodiscophyceae</taxon>
        <taxon>Chaetocerotophycidae</taxon>
        <taxon>Chaetocerotales</taxon>
        <taxon>Chaetocerotaceae</taxon>
        <taxon>Chaetoceros</taxon>
    </lineage>
</organism>
<reference evidence="7" key="1">
    <citation type="submission" date="2021-01" db="EMBL/GenBank/DDBJ databases">
        <authorList>
            <person name="Corre E."/>
            <person name="Pelletier E."/>
            <person name="Niang G."/>
            <person name="Scheremetjew M."/>
            <person name="Finn R."/>
            <person name="Kale V."/>
            <person name="Holt S."/>
            <person name="Cochrane G."/>
            <person name="Meng A."/>
            <person name="Brown T."/>
            <person name="Cohen L."/>
        </authorList>
    </citation>
    <scope>NUCLEOTIDE SEQUENCE</scope>
    <source>
        <strain evidence="7">MM31A-1</strain>
    </source>
</reference>
<comment type="similarity">
    <text evidence="4">Belongs to the HSF family.</text>
</comment>
<dbReference type="InterPro" id="IPR000232">
    <property type="entry name" value="HSF_DNA-bd"/>
</dbReference>
<dbReference type="SMART" id="SM00415">
    <property type="entry name" value="HSF"/>
    <property type="match status" value="1"/>
</dbReference>
<dbReference type="SUPFAM" id="SSF46785">
    <property type="entry name" value="Winged helix' DNA-binding domain"/>
    <property type="match status" value="1"/>
</dbReference>
<dbReference type="GO" id="GO:0003700">
    <property type="term" value="F:DNA-binding transcription factor activity"/>
    <property type="evidence" value="ECO:0007669"/>
    <property type="project" value="InterPro"/>
</dbReference>
<keyword evidence="2" id="KW-0238">DNA-binding</keyword>
<dbReference type="PANTHER" id="PTHR10015">
    <property type="entry name" value="HEAT SHOCK TRANSCRIPTION FACTOR"/>
    <property type="match status" value="1"/>
</dbReference>
<dbReference type="GO" id="GO:0043565">
    <property type="term" value="F:sequence-specific DNA binding"/>
    <property type="evidence" value="ECO:0007669"/>
    <property type="project" value="InterPro"/>
</dbReference>
<name>A0A7S3V4H6_9STRA</name>
<evidence type="ECO:0000313" key="7">
    <source>
        <dbReference type="EMBL" id="CAE0456721.1"/>
    </source>
</evidence>
<evidence type="ECO:0000256" key="5">
    <source>
        <dbReference type="SAM" id="MobiDB-lite"/>
    </source>
</evidence>
<feature type="region of interest" description="Disordered" evidence="5">
    <location>
        <begin position="316"/>
        <end position="364"/>
    </location>
</feature>
<evidence type="ECO:0000259" key="6">
    <source>
        <dbReference type="SMART" id="SM00415"/>
    </source>
</evidence>
<gene>
    <name evidence="7" type="ORF">CDEB00056_LOCUS1562</name>
</gene>
<dbReference type="Gene3D" id="1.10.10.10">
    <property type="entry name" value="Winged helix-like DNA-binding domain superfamily/Winged helix DNA-binding domain"/>
    <property type="match status" value="1"/>
</dbReference>
<accession>A0A7S3V4H6</accession>
<evidence type="ECO:0000256" key="3">
    <source>
        <dbReference type="ARBA" id="ARBA00023242"/>
    </source>
</evidence>
<dbReference type="FunFam" id="1.10.10.10:FF:000479">
    <property type="entry name" value="Predicted protein"/>
    <property type="match status" value="1"/>
</dbReference>
<feature type="region of interest" description="Disordered" evidence="5">
    <location>
        <begin position="237"/>
        <end position="256"/>
    </location>
</feature>
<evidence type="ECO:0000256" key="1">
    <source>
        <dbReference type="ARBA" id="ARBA00004123"/>
    </source>
</evidence>
<dbReference type="AlphaFoldDB" id="A0A7S3V4H6"/>
<feature type="domain" description="HSF-type DNA-binding" evidence="6">
    <location>
        <begin position="15"/>
        <end position="110"/>
    </location>
</feature>
<feature type="compositionally biased region" description="Polar residues" evidence="5">
    <location>
        <begin position="245"/>
        <end position="256"/>
    </location>
</feature>
<dbReference type="InterPro" id="IPR036388">
    <property type="entry name" value="WH-like_DNA-bd_sf"/>
</dbReference>
<dbReference type="PANTHER" id="PTHR10015:SF206">
    <property type="entry name" value="HSF-TYPE DNA-BINDING DOMAIN-CONTAINING PROTEIN"/>
    <property type="match status" value="1"/>
</dbReference>
<keyword evidence="3" id="KW-0539">Nucleus</keyword>
<dbReference type="EMBL" id="HBIO01002157">
    <property type="protein sequence ID" value="CAE0456721.1"/>
    <property type="molecule type" value="Transcribed_RNA"/>
</dbReference>
<dbReference type="InterPro" id="IPR036390">
    <property type="entry name" value="WH_DNA-bd_sf"/>
</dbReference>
<proteinExistence type="inferred from homology"/>
<protein>
    <recommendedName>
        <fullName evidence="6">HSF-type DNA-binding domain-containing protein</fullName>
    </recommendedName>
</protein>
<evidence type="ECO:0000256" key="2">
    <source>
        <dbReference type="ARBA" id="ARBA00023125"/>
    </source>
</evidence>
<dbReference type="Pfam" id="PF00447">
    <property type="entry name" value="HSF_DNA-bind"/>
    <property type="match status" value="1"/>
</dbReference>
<dbReference type="GO" id="GO:0005634">
    <property type="term" value="C:nucleus"/>
    <property type="evidence" value="ECO:0007669"/>
    <property type="project" value="UniProtKB-SubCell"/>
</dbReference>
<feature type="compositionally biased region" description="Basic and acidic residues" evidence="5">
    <location>
        <begin position="343"/>
        <end position="364"/>
    </location>
</feature>
<evidence type="ECO:0000256" key="4">
    <source>
        <dbReference type="RuleBase" id="RU004020"/>
    </source>
</evidence>
<sequence length="364" mass="40594">MKSSSPPTIEPSRTNSTHFPLKLMEILDNEEITDIITWLPHGRGFTITDKKRFAAEVMPIYFKESKYTSFTRRLNRWKFTIQTQGHKKASYYHPEFVKGDVQSCQTMRPIPQPARRKKRLDIPNVAADGTGSNNLIGRAHSDSFAMQGSAGLNSGRNYMGQDPLQPRGFSGMGGGVSPSLGMVHRQLAQQQSGMMPSAMFGNDMNAMSNANRTNLMPGFPGNFPQMYGLQQHAAQAQAQARNRASFLTQSASQNPQVQRHMLNQYQQGGYSTHMRNIYAQQQANIANNEAAFSRLSSDQFMMMPQSGQQLATARMGPPTPFLPQSGTSNNARDRGDSIGVSAFHEERIKPEDFSHIPRRKSSED</sequence>